<reference evidence="2 3" key="1">
    <citation type="submission" date="2016-10" db="EMBL/GenBank/DDBJ databases">
        <authorList>
            <person name="Varghese N."/>
            <person name="Submissions S."/>
        </authorList>
    </citation>
    <scope>NUCLEOTIDE SEQUENCE [LARGE SCALE GENOMIC DNA]</scope>
    <source>
        <strain evidence="2 3">LMG 22274</strain>
    </source>
</reference>
<dbReference type="GO" id="GO:0004519">
    <property type="term" value="F:endonuclease activity"/>
    <property type="evidence" value="ECO:0007669"/>
    <property type="project" value="UniProtKB-KW"/>
</dbReference>
<keyword evidence="2" id="KW-0255">Endonuclease</keyword>
<proteinExistence type="predicted"/>
<protein>
    <submittedName>
        <fullName evidence="2">HNH endonuclease</fullName>
    </submittedName>
</protein>
<keyword evidence="2" id="KW-0378">Hydrolase</keyword>
<dbReference type="RefSeq" id="WP_124263240.1">
    <property type="nucleotide sequence ID" value="NZ_CADFGN010000015.1"/>
</dbReference>
<dbReference type="InterPro" id="IPR003615">
    <property type="entry name" value="HNH_nuc"/>
</dbReference>
<gene>
    <name evidence="2" type="ORF">SAMN05216550_1233</name>
</gene>
<feature type="domain" description="HNH nuclease" evidence="1">
    <location>
        <begin position="34"/>
        <end position="76"/>
    </location>
</feature>
<dbReference type="Pfam" id="PF13391">
    <property type="entry name" value="HNH_2"/>
    <property type="match status" value="1"/>
</dbReference>
<evidence type="ECO:0000259" key="1">
    <source>
        <dbReference type="Pfam" id="PF13391"/>
    </source>
</evidence>
<dbReference type="AlphaFoldDB" id="A0AAQ1GME4"/>
<dbReference type="Proteomes" id="UP000183529">
    <property type="component" value="Unassembled WGS sequence"/>
</dbReference>
<dbReference type="EMBL" id="FNZM01000023">
    <property type="protein sequence ID" value="SEK12886.1"/>
    <property type="molecule type" value="Genomic_DNA"/>
</dbReference>
<name>A0AAQ1GME4_9BURK</name>
<organism evidence="2 3">
    <name type="scientific">Paraburkholderia tropica</name>
    <dbReference type="NCBI Taxonomy" id="92647"/>
    <lineage>
        <taxon>Bacteria</taxon>
        <taxon>Pseudomonadati</taxon>
        <taxon>Pseudomonadota</taxon>
        <taxon>Betaproteobacteria</taxon>
        <taxon>Burkholderiales</taxon>
        <taxon>Burkholderiaceae</taxon>
        <taxon>Paraburkholderia</taxon>
    </lineage>
</organism>
<evidence type="ECO:0000313" key="2">
    <source>
        <dbReference type="EMBL" id="SEK12886.1"/>
    </source>
</evidence>
<comment type="caution">
    <text evidence="2">The sequence shown here is derived from an EMBL/GenBank/DDBJ whole genome shotgun (WGS) entry which is preliminary data.</text>
</comment>
<keyword evidence="2" id="KW-0540">Nuclease</keyword>
<evidence type="ECO:0000313" key="3">
    <source>
        <dbReference type="Proteomes" id="UP000183529"/>
    </source>
</evidence>
<accession>A0AAQ1GME4</accession>
<sequence length="261" mass="29616">MTSITDKTISKLFGLAAGRCSMCKIEVVQQDVKIGEMAHIIAKNKGGARGNIPIEGDINGYDNLILLCPNHHTEVDNNEDAFPPERLHRYKQEHEAYVLQVFAHQSQGRVMDVAGLKALMLYLPFSQMIILTDGLPERFDHKLFYVADTLGNFANDNPQCRPFSDANLESYYRSFSESLDKLIDYEQEAVIGDKNVYMPGHLVNADSNRSYLNRELDFDERRQAIADVKPLLENLVASYHQILAYLKSTYPEVHLASFVGW</sequence>
<dbReference type="CDD" id="cd00085">
    <property type="entry name" value="HNHc"/>
    <property type="match status" value="1"/>
</dbReference>